<feature type="domain" description="VASt" evidence="8">
    <location>
        <begin position="783"/>
        <end position="950"/>
    </location>
</feature>
<protein>
    <submittedName>
        <fullName evidence="9">C2 calcium/lipid-binding and GRAM domain containing protein</fullName>
    </submittedName>
</protein>
<dbReference type="EMBL" id="BJWL01000008">
    <property type="protein sequence ID" value="GFY91663.1"/>
    <property type="molecule type" value="Genomic_DNA"/>
</dbReference>
<proteinExistence type="predicted"/>
<dbReference type="PANTHER" id="PTHR46296">
    <property type="entry name" value="BNAA05G37250D PROTEIN"/>
    <property type="match status" value="1"/>
</dbReference>
<sequence>MKLSVRVIEGRNIPAMDPNGFSDPYVKLQLGKHKFRTKVVKKCLNPTWCEEFTFKVEDLKEELLVSVLDEDKYLMDDFIGQIKVPVSHVFDAKDKSLGTAWYSLQPKSKKSKNKDCGDILLTISFSQSNSFVDVQRLTDHITPTRKFSDSTIDSPSRFFSSPSRSPSPMKLEVVGSPKEEKFHAQTFAGRLAQMFNKNGDTVSNTSSRTPDLPEVVETDGPEISETNSDEESTSGCFEEMMKAMESRDQGKSLKRGLTYIKGASRLVKATRGIEEQTYLKADGNVFAVFASVSTPDVPYGSSFKVELLYCITPGPELPSGEQSSRLVLSWRMNFLQSTMMKGMIEGGARQGLKENFEQYSNLLSQHVKTVDIKDIASSKEQVLATLQVEPRSDWKLAIRYFSNFTMLSTIFMGIYVLVHIWLATPSIIQGLEFVGLDLPDSIGEVIVCGVLVLQGERALELVSRFMQARAQKGSDHGVKAQGDGWLLTVALIEGSTVAAVDSSGFSDPYVVFTCNGKTRTSSIKFQKSDPQWNEIFEFDAMDEPPSMLDVEVFDFDGPFDEATSLGHTEINFLKANISDLADVWVPLHGKLAQACQSKLHLRIFLDNTRGSNVVKEYLTKMEKEVGKKIRLRSPQTNSAFQKLFGLPPEEFLINDFTCHLKRKMPVQGRLFLSARIIGFHADLFGHKTKFFFLWEDIEDIQVVPPTFIINGLKFHFQSFVSFNVAHRTIMALWKARALSPEQKVQIVEEESEAKNLQSAEEEYETKTLQTEEIGSFLGLGDISMSLVYSSVLSVPMSFCMEIFNGSELERKVSERAGCLNYSHSPWELDKADIYQRQIYYKFDKRISRYRGEVTSTQQRSPLSDRNGWLIEEVMTLHAVPLGDYFNLHLRYQVEDVPSRSTGCNVQVFFGIEWLKNSRHQKRIAKNILSNLEDRLRVMFGFVEKEFALGK</sequence>
<dbReference type="PANTHER" id="PTHR46296:SF8">
    <property type="entry name" value="OS06G0297800 PROTEIN"/>
    <property type="match status" value="1"/>
</dbReference>
<evidence type="ECO:0000259" key="8">
    <source>
        <dbReference type="PROSITE" id="PS51778"/>
    </source>
</evidence>
<organism evidence="9 10">
    <name type="scientific">Actinidia rufa</name>
    <dbReference type="NCBI Taxonomy" id="165716"/>
    <lineage>
        <taxon>Eukaryota</taxon>
        <taxon>Viridiplantae</taxon>
        <taxon>Streptophyta</taxon>
        <taxon>Embryophyta</taxon>
        <taxon>Tracheophyta</taxon>
        <taxon>Spermatophyta</taxon>
        <taxon>Magnoliopsida</taxon>
        <taxon>eudicotyledons</taxon>
        <taxon>Gunneridae</taxon>
        <taxon>Pentapetalae</taxon>
        <taxon>asterids</taxon>
        <taxon>Ericales</taxon>
        <taxon>Actinidiaceae</taxon>
        <taxon>Actinidia</taxon>
    </lineage>
</organism>
<dbReference type="SMART" id="SM00568">
    <property type="entry name" value="GRAM"/>
    <property type="match status" value="1"/>
</dbReference>
<dbReference type="PROSITE" id="PS51778">
    <property type="entry name" value="VAST"/>
    <property type="match status" value="2"/>
</dbReference>
<dbReference type="CDD" id="cd00030">
    <property type="entry name" value="C2"/>
    <property type="match status" value="2"/>
</dbReference>
<evidence type="ECO:0000256" key="6">
    <source>
        <dbReference type="SAM" id="Phobius"/>
    </source>
</evidence>
<feature type="region of interest" description="Disordered" evidence="5">
    <location>
        <begin position="200"/>
        <end position="234"/>
    </location>
</feature>
<evidence type="ECO:0000256" key="3">
    <source>
        <dbReference type="ARBA" id="ARBA00022989"/>
    </source>
</evidence>
<feature type="compositionally biased region" description="Low complexity" evidence="5">
    <location>
        <begin position="154"/>
        <end position="168"/>
    </location>
</feature>
<dbReference type="PRINTS" id="PR00360">
    <property type="entry name" value="C2DOMAIN"/>
</dbReference>
<evidence type="ECO:0000313" key="9">
    <source>
        <dbReference type="EMBL" id="GFY91663.1"/>
    </source>
</evidence>
<feature type="domain" description="C2" evidence="7">
    <location>
        <begin position="468"/>
        <end position="585"/>
    </location>
</feature>
<accession>A0A7J0EZ63</accession>
<feature type="domain" description="VASt" evidence="8">
    <location>
        <begin position="194"/>
        <end position="371"/>
    </location>
</feature>
<dbReference type="Pfam" id="PF00168">
    <property type="entry name" value="C2"/>
    <property type="match status" value="2"/>
</dbReference>
<dbReference type="OrthoDB" id="67700at2759"/>
<comment type="caution">
    <text evidence="9">The sequence shown here is derived from an EMBL/GenBank/DDBJ whole genome shotgun (WGS) entry which is preliminary data.</text>
</comment>
<dbReference type="GO" id="GO:0016020">
    <property type="term" value="C:membrane"/>
    <property type="evidence" value="ECO:0007669"/>
    <property type="project" value="UniProtKB-SubCell"/>
</dbReference>
<dbReference type="Gene3D" id="2.60.40.150">
    <property type="entry name" value="C2 domain"/>
    <property type="match status" value="2"/>
</dbReference>
<evidence type="ECO:0000313" key="10">
    <source>
        <dbReference type="Proteomes" id="UP000585474"/>
    </source>
</evidence>
<reference evidence="9 10" key="1">
    <citation type="submission" date="2019-07" db="EMBL/GenBank/DDBJ databases">
        <title>De Novo Assembly of kiwifruit Actinidia rufa.</title>
        <authorList>
            <person name="Sugita-Konishi S."/>
            <person name="Sato K."/>
            <person name="Mori E."/>
            <person name="Abe Y."/>
            <person name="Kisaki G."/>
            <person name="Hamano K."/>
            <person name="Suezawa K."/>
            <person name="Otani M."/>
            <person name="Fukuda T."/>
            <person name="Manabe T."/>
            <person name="Gomi K."/>
            <person name="Tabuchi M."/>
            <person name="Akimitsu K."/>
            <person name="Kataoka I."/>
        </authorList>
    </citation>
    <scope>NUCLEOTIDE SEQUENCE [LARGE SCALE GENOMIC DNA]</scope>
    <source>
        <strain evidence="10">cv. Fuchu</strain>
    </source>
</reference>
<dbReference type="InterPro" id="IPR004182">
    <property type="entry name" value="GRAM"/>
</dbReference>
<dbReference type="SUPFAM" id="SSF49562">
    <property type="entry name" value="C2 domain (Calcium/lipid-binding domain, CaLB)"/>
    <property type="match status" value="2"/>
</dbReference>
<feature type="compositionally biased region" description="Acidic residues" evidence="5">
    <location>
        <begin position="214"/>
        <end position="232"/>
    </location>
</feature>
<evidence type="ECO:0000256" key="4">
    <source>
        <dbReference type="ARBA" id="ARBA00023136"/>
    </source>
</evidence>
<dbReference type="InterPro" id="IPR000008">
    <property type="entry name" value="C2_dom"/>
</dbReference>
<gene>
    <name evidence="9" type="ORF">Acr_08g0000590</name>
</gene>
<feature type="region of interest" description="Disordered" evidence="5">
    <location>
        <begin position="152"/>
        <end position="171"/>
    </location>
</feature>
<evidence type="ECO:0000256" key="2">
    <source>
        <dbReference type="ARBA" id="ARBA00022692"/>
    </source>
</evidence>
<dbReference type="PROSITE" id="PS50004">
    <property type="entry name" value="C2"/>
    <property type="match status" value="2"/>
</dbReference>
<evidence type="ECO:0000259" key="7">
    <source>
        <dbReference type="PROSITE" id="PS50004"/>
    </source>
</evidence>
<dbReference type="Pfam" id="PF16016">
    <property type="entry name" value="VASt"/>
    <property type="match status" value="2"/>
</dbReference>
<name>A0A7J0EZ63_9ERIC</name>
<keyword evidence="2 6" id="KW-0812">Transmembrane</keyword>
<dbReference type="SMART" id="SM00239">
    <property type="entry name" value="C2"/>
    <property type="match status" value="2"/>
</dbReference>
<keyword evidence="4 6" id="KW-0472">Membrane</keyword>
<keyword evidence="10" id="KW-1185">Reference proteome</keyword>
<dbReference type="InterPro" id="IPR044511">
    <property type="entry name" value="At1g03370/At5g50170-like"/>
</dbReference>
<feature type="transmembrane region" description="Helical" evidence="6">
    <location>
        <begin position="400"/>
        <end position="422"/>
    </location>
</feature>
<dbReference type="Proteomes" id="UP000585474">
    <property type="component" value="Unassembled WGS sequence"/>
</dbReference>
<dbReference type="InterPro" id="IPR011993">
    <property type="entry name" value="PH-like_dom_sf"/>
</dbReference>
<evidence type="ECO:0000256" key="5">
    <source>
        <dbReference type="SAM" id="MobiDB-lite"/>
    </source>
</evidence>
<dbReference type="Gene3D" id="2.30.29.30">
    <property type="entry name" value="Pleckstrin-homology domain (PH domain)/Phosphotyrosine-binding domain (PTB)"/>
    <property type="match status" value="1"/>
</dbReference>
<dbReference type="InterPro" id="IPR031968">
    <property type="entry name" value="VASt"/>
</dbReference>
<keyword evidence="3 6" id="KW-1133">Transmembrane helix</keyword>
<dbReference type="InterPro" id="IPR035892">
    <property type="entry name" value="C2_domain_sf"/>
</dbReference>
<feature type="compositionally biased region" description="Polar residues" evidence="5">
    <location>
        <begin position="200"/>
        <end position="209"/>
    </location>
</feature>
<dbReference type="Pfam" id="PF02893">
    <property type="entry name" value="GRAM"/>
    <property type="match status" value="1"/>
</dbReference>
<comment type="subcellular location">
    <subcellularLocation>
        <location evidence="1">Membrane</location>
        <topology evidence="1">Single-pass membrane protein</topology>
    </subcellularLocation>
</comment>
<dbReference type="AlphaFoldDB" id="A0A7J0EZ63"/>
<evidence type="ECO:0000256" key="1">
    <source>
        <dbReference type="ARBA" id="ARBA00004167"/>
    </source>
</evidence>
<feature type="domain" description="C2" evidence="7">
    <location>
        <begin position="1"/>
        <end position="102"/>
    </location>
</feature>